<keyword evidence="3" id="KW-1185">Reference proteome</keyword>
<evidence type="ECO:0000313" key="2">
    <source>
        <dbReference type="EMBL" id="CRK75672.1"/>
    </source>
</evidence>
<dbReference type="Proteomes" id="UP000048949">
    <property type="component" value="Unassembled WGS sequence"/>
</dbReference>
<dbReference type="STRING" id="282199.GCA_001049735_01722"/>
<feature type="transmembrane region" description="Helical" evidence="1">
    <location>
        <begin position="162"/>
        <end position="186"/>
    </location>
</feature>
<feature type="transmembrane region" description="Helical" evidence="1">
    <location>
        <begin position="37"/>
        <end position="60"/>
    </location>
</feature>
<keyword evidence="1" id="KW-1133">Transmembrane helix</keyword>
<feature type="transmembrane region" description="Helical" evidence="1">
    <location>
        <begin position="198"/>
        <end position="219"/>
    </location>
</feature>
<proteinExistence type="predicted"/>
<accession>A0A0U1NLR5</accession>
<sequence length="268" mass="29561">MDDYLKNRPHGVTKFRAPKRRDFMRALRAGAVDMVRYPAFALVFAGAFVIIGLAISTLTYASGQSYWLVLAVMGFPMVGSLAALGFYLISWQHHRGRPITMWGILRAIWALKNGQVPWLAVIIVVMLLFWFFLGHMLFALFLGLQPMVNISSSAEVFLSGNGLTMLALGTGVGAVFSTLIFSMTLFGLPMLIDRDVDFMTAGLASITQVMAYPVPYIIWGAVIGLATITAIIPAFLGMFIVLPLFGHATWHLYKIQQISDHARPQKSG</sequence>
<reference evidence="2 3" key="1">
    <citation type="submission" date="2015-04" db="EMBL/GenBank/DDBJ databases">
        <authorList>
            <person name="Syromyatnikov M.Y."/>
            <person name="Popov V.N."/>
        </authorList>
    </citation>
    <scope>NUCLEOTIDE SEQUENCE [LARGE SCALE GENOMIC DNA]</scope>
    <source>
        <strain evidence="2 3">CECT 5292</strain>
    </source>
</reference>
<evidence type="ECO:0000313" key="3">
    <source>
        <dbReference type="Proteomes" id="UP000048949"/>
    </source>
</evidence>
<dbReference type="AlphaFoldDB" id="A0A0U1NLR5"/>
<organism evidence="2 3">
    <name type="scientific">Nereida ignava</name>
    <dbReference type="NCBI Taxonomy" id="282199"/>
    <lineage>
        <taxon>Bacteria</taxon>
        <taxon>Pseudomonadati</taxon>
        <taxon>Pseudomonadota</taxon>
        <taxon>Alphaproteobacteria</taxon>
        <taxon>Rhodobacterales</taxon>
        <taxon>Roseobacteraceae</taxon>
        <taxon>Nereida</taxon>
    </lineage>
</organism>
<protein>
    <submittedName>
        <fullName evidence="2">Putative integral membrane protein</fullName>
    </submittedName>
</protein>
<gene>
    <name evidence="2" type="ORF">NIG5292_01723</name>
</gene>
<name>A0A0U1NLR5_9RHOB</name>
<keyword evidence="1" id="KW-0472">Membrane</keyword>
<feature type="transmembrane region" description="Helical" evidence="1">
    <location>
        <begin position="116"/>
        <end position="142"/>
    </location>
</feature>
<feature type="transmembrane region" description="Helical" evidence="1">
    <location>
        <begin position="66"/>
        <end position="89"/>
    </location>
</feature>
<evidence type="ECO:0000256" key="1">
    <source>
        <dbReference type="SAM" id="Phobius"/>
    </source>
</evidence>
<dbReference type="InterPro" id="IPR018692">
    <property type="entry name" value="DUF2189"/>
</dbReference>
<keyword evidence="1" id="KW-0812">Transmembrane</keyword>
<dbReference type="Pfam" id="PF09955">
    <property type="entry name" value="DUF2189"/>
    <property type="match status" value="1"/>
</dbReference>
<feature type="transmembrane region" description="Helical" evidence="1">
    <location>
        <begin position="225"/>
        <end position="245"/>
    </location>
</feature>
<dbReference type="EMBL" id="CVQV01000008">
    <property type="protein sequence ID" value="CRK75672.1"/>
    <property type="molecule type" value="Genomic_DNA"/>
</dbReference>
<dbReference type="OrthoDB" id="9809543at2"/>